<name>A0A4R5USV2_9BACT</name>
<sequence length="94" mass="10597">MSFKNKGLKIETQVPIPIFWKGKEIGTGYRADILIERKVLIELKSVEKVLPVHPKQLKTCLKVLDLKLGLLINFNEAKFVNGIVRVVNGLDDPS</sequence>
<protein>
    <submittedName>
        <fullName evidence="1">GxxExxY protein</fullName>
    </submittedName>
</protein>
<organism evidence="1 2">
    <name type="scientific">Algoriphagus formosus</name>
    <dbReference type="NCBI Taxonomy" id="2007308"/>
    <lineage>
        <taxon>Bacteria</taxon>
        <taxon>Pseudomonadati</taxon>
        <taxon>Bacteroidota</taxon>
        <taxon>Cytophagia</taxon>
        <taxon>Cytophagales</taxon>
        <taxon>Cyclobacteriaceae</taxon>
        <taxon>Algoriphagus</taxon>
    </lineage>
</organism>
<dbReference type="Proteomes" id="UP000295438">
    <property type="component" value="Unassembled WGS sequence"/>
</dbReference>
<reference evidence="1 2" key="1">
    <citation type="submission" date="2019-03" db="EMBL/GenBank/DDBJ databases">
        <title>Algoriphagus aquimaris sp. nov., isolated form marine sediment in Pohang, Korea.</title>
        <authorList>
            <person name="Kim J."/>
            <person name="Yoon S.-H."/>
            <person name="Lee S.-S."/>
        </authorList>
    </citation>
    <scope>NUCLEOTIDE SEQUENCE [LARGE SCALE GENOMIC DNA]</scope>
    <source>
        <strain evidence="1 2">F21</strain>
    </source>
</reference>
<dbReference type="InterPro" id="IPR026350">
    <property type="entry name" value="GxxExxY"/>
</dbReference>
<keyword evidence="2" id="KW-1185">Reference proteome</keyword>
<dbReference type="EMBL" id="SMUW01000037">
    <property type="protein sequence ID" value="TDK42056.1"/>
    <property type="molecule type" value="Genomic_DNA"/>
</dbReference>
<dbReference type="Pfam" id="PF13366">
    <property type="entry name" value="PDDEXK_3"/>
    <property type="match status" value="1"/>
</dbReference>
<dbReference type="NCBIfam" id="TIGR04256">
    <property type="entry name" value="GxxExxY"/>
    <property type="match status" value="1"/>
</dbReference>
<accession>A0A4R5USV2</accession>
<gene>
    <name evidence="1" type="ORF">E1898_16045</name>
</gene>
<proteinExistence type="predicted"/>
<evidence type="ECO:0000313" key="2">
    <source>
        <dbReference type="Proteomes" id="UP000295438"/>
    </source>
</evidence>
<dbReference type="AlphaFoldDB" id="A0A4R5USV2"/>
<evidence type="ECO:0000313" key="1">
    <source>
        <dbReference type="EMBL" id="TDK42056.1"/>
    </source>
</evidence>
<comment type="caution">
    <text evidence="1">The sequence shown here is derived from an EMBL/GenBank/DDBJ whole genome shotgun (WGS) entry which is preliminary data.</text>
</comment>